<comment type="caution">
    <text evidence="1">The sequence shown here is derived from an EMBL/GenBank/DDBJ whole genome shotgun (WGS) entry which is preliminary data.</text>
</comment>
<protein>
    <submittedName>
        <fullName evidence="1">Uncharacterized protein</fullName>
    </submittedName>
</protein>
<dbReference type="EMBL" id="VFQX01000058">
    <property type="protein sequence ID" value="KAF0973894.1"/>
    <property type="molecule type" value="Genomic_DNA"/>
</dbReference>
<dbReference type="AlphaFoldDB" id="A0A6A5BIK4"/>
<dbReference type="VEuPathDB" id="AmoebaDB:NfTy_009970"/>
<evidence type="ECO:0000313" key="1">
    <source>
        <dbReference type="EMBL" id="KAF0973894.1"/>
    </source>
</evidence>
<organism evidence="1 2">
    <name type="scientific">Naegleria fowleri</name>
    <name type="common">Brain eating amoeba</name>
    <dbReference type="NCBI Taxonomy" id="5763"/>
    <lineage>
        <taxon>Eukaryota</taxon>
        <taxon>Discoba</taxon>
        <taxon>Heterolobosea</taxon>
        <taxon>Tetramitia</taxon>
        <taxon>Eutetramitia</taxon>
        <taxon>Vahlkampfiidae</taxon>
        <taxon>Naegleria</taxon>
    </lineage>
</organism>
<dbReference type="VEuPathDB" id="AmoebaDB:FDP41_007281"/>
<accession>A0A6A5BIK4</accession>
<sequence length="99" mass="10831">MSTFFTLNATLKIGNLNSDFQQTSTLPYNLFPTSTSSVLGKASLSQSVNYDFNGNVRSGATFLDCGAYQRGSSTTNPGWTPQNGFKPYINIQNISKEFL</sequence>
<dbReference type="Proteomes" id="UP000444721">
    <property type="component" value="Unassembled WGS sequence"/>
</dbReference>
<keyword evidence="2" id="KW-1185">Reference proteome</keyword>
<proteinExistence type="predicted"/>
<dbReference type="VEuPathDB" id="AmoebaDB:NF0088830"/>
<gene>
    <name evidence="1" type="ORF">FDP41_007281</name>
</gene>
<evidence type="ECO:0000313" key="2">
    <source>
        <dbReference type="Proteomes" id="UP000444721"/>
    </source>
</evidence>
<dbReference type="RefSeq" id="XP_044558607.1">
    <property type="nucleotide sequence ID" value="XM_044711009.1"/>
</dbReference>
<name>A0A6A5BIK4_NAEFO</name>
<dbReference type="GeneID" id="68114499"/>
<reference evidence="1 2" key="1">
    <citation type="journal article" date="2019" name="Sci. Rep.">
        <title>Nanopore sequencing improves the draft genome of the human pathogenic amoeba Naegleria fowleri.</title>
        <authorList>
            <person name="Liechti N."/>
            <person name="Schurch N."/>
            <person name="Bruggmann R."/>
            <person name="Wittwer M."/>
        </authorList>
    </citation>
    <scope>NUCLEOTIDE SEQUENCE [LARGE SCALE GENOMIC DNA]</scope>
    <source>
        <strain evidence="1 2">ATCC 30894</strain>
    </source>
</reference>